<evidence type="ECO:0000313" key="3">
    <source>
        <dbReference type="EMBL" id="MBF8435861.1"/>
    </source>
</evidence>
<dbReference type="EMBL" id="JADPIE010000001">
    <property type="protein sequence ID" value="MBF8435861.1"/>
    <property type="molecule type" value="Genomic_DNA"/>
</dbReference>
<accession>A0A931AQA8</accession>
<dbReference type="FunFam" id="3.30.70.270:FF:000001">
    <property type="entry name" value="Diguanylate cyclase domain protein"/>
    <property type="match status" value="1"/>
</dbReference>
<proteinExistence type="predicted"/>
<keyword evidence="1" id="KW-0812">Transmembrane</keyword>
<dbReference type="Gene3D" id="3.30.70.270">
    <property type="match status" value="1"/>
</dbReference>
<comment type="caution">
    <text evidence="3">The sequence shown here is derived from an EMBL/GenBank/DDBJ whole genome shotgun (WGS) entry which is preliminary data.</text>
</comment>
<dbReference type="SUPFAM" id="SSF55073">
    <property type="entry name" value="Nucleotide cyclase"/>
    <property type="match status" value="1"/>
</dbReference>
<dbReference type="Pfam" id="PF00990">
    <property type="entry name" value="GGDEF"/>
    <property type="match status" value="1"/>
</dbReference>
<dbReference type="RefSeq" id="WP_270452548.1">
    <property type="nucleotide sequence ID" value="NZ_JADPIE010000001.1"/>
</dbReference>
<name>A0A931AQA8_9FIRM</name>
<dbReference type="InterPro" id="IPR050469">
    <property type="entry name" value="Diguanylate_Cyclase"/>
</dbReference>
<dbReference type="InterPro" id="IPR043128">
    <property type="entry name" value="Rev_trsase/Diguanyl_cyclase"/>
</dbReference>
<dbReference type="PANTHER" id="PTHR45138">
    <property type="entry name" value="REGULATORY COMPONENTS OF SENSORY TRANSDUCTION SYSTEM"/>
    <property type="match status" value="1"/>
</dbReference>
<dbReference type="Proteomes" id="UP000621436">
    <property type="component" value="Unassembled WGS sequence"/>
</dbReference>
<dbReference type="CDD" id="cd01949">
    <property type="entry name" value="GGDEF"/>
    <property type="match status" value="1"/>
</dbReference>
<keyword evidence="1" id="KW-1133">Transmembrane helix</keyword>
<gene>
    <name evidence="3" type="ORF">I0Q91_02105</name>
</gene>
<keyword evidence="1" id="KW-0472">Membrane</keyword>
<evidence type="ECO:0000313" key="4">
    <source>
        <dbReference type="Proteomes" id="UP000621436"/>
    </source>
</evidence>
<organism evidence="3 4">
    <name type="scientific">Halonatronomonas betaini</name>
    <dbReference type="NCBI Taxonomy" id="2778430"/>
    <lineage>
        <taxon>Bacteria</taxon>
        <taxon>Bacillati</taxon>
        <taxon>Bacillota</taxon>
        <taxon>Clostridia</taxon>
        <taxon>Halanaerobiales</taxon>
        <taxon>Halarsenatibacteraceae</taxon>
        <taxon>Halonatronomonas</taxon>
    </lineage>
</organism>
<dbReference type="PROSITE" id="PS50887">
    <property type="entry name" value="GGDEF"/>
    <property type="match status" value="1"/>
</dbReference>
<dbReference type="Gene3D" id="1.10.1760.20">
    <property type="match status" value="1"/>
</dbReference>
<feature type="transmembrane region" description="Helical" evidence="1">
    <location>
        <begin position="99"/>
        <end position="120"/>
    </location>
</feature>
<dbReference type="PANTHER" id="PTHR45138:SF9">
    <property type="entry name" value="DIGUANYLATE CYCLASE DGCM-RELATED"/>
    <property type="match status" value="1"/>
</dbReference>
<feature type="transmembrane region" description="Helical" evidence="1">
    <location>
        <begin position="27"/>
        <end position="45"/>
    </location>
</feature>
<keyword evidence="4" id="KW-1185">Reference proteome</keyword>
<dbReference type="AlphaFoldDB" id="A0A931AQA8"/>
<feature type="transmembrane region" description="Helical" evidence="1">
    <location>
        <begin position="168"/>
        <end position="186"/>
    </location>
</feature>
<feature type="transmembrane region" description="Helical" evidence="1">
    <location>
        <begin position="132"/>
        <end position="156"/>
    </location>
</feature>
<sequence length="365" mass="41466">MSIIKNLLQAETKNTDVRPANLSTKKVFIIVAIIIAITVFLDNPANSINIDIYNYDSAIRFNLRPTIIIFTGIFFGPFWGALAGGLIDLFSFNLWQSHLDFNLAIHLASIFRGFLAGYLYNYYFKSFSLKTVFFSVSIPFISVSTIMIPGILYLHYSVDLVTNIQNRSLILLAYLPLVVPIIYYILNYIKQNKDIRVMHDRLQELVKIDDLTGVSSRRHFLEYLNKMISYSKRQTKPLTLISIDLDNFKLINDKLGHSTGDRVLEAVGNLLKNEIRNEDMAARIGGDEFAVLLIGTDLEKATILARRLNHNLKKIKIKGLNKIITASIGLTELENYDDSDSFLERSDKALYQAKNNGKDQLAIVD</sequence>
<evidence type="ECO:0000259" key="2">
    <source>
        <dbReference type="PROSITE" id="PS50887"/>
    </source>
</evidence>
<reference evidence="3" key="1">
    <citation type="submission" date="2020-11" db="EMBL/GenBank/DDBJ databases">
        <title>Halonatronomonas betainensis gen. nov., sp. nov. a novel haloalkaliphilic representative of the family Halanaerobiacae capable of betaine degradation.</title>
        <authorList>
            <person name="Boltyanskaya Y."/>
            <person name="Kevbrin V."/>
            <person name="Detkova E."/>
            <person name="Grouzdev D.S."/>
            <person name="Koziaeva V."/>
            <person name="Zhilina T."/>
        </authorList>
    </citation>
    <scope>NUCLEOTIDE SEQUENCE</scope>
    <source>
        <strain evidence="3">Z-7014</strain>
    </source>
</reference>
<dbReference type="InterPro" id="IPR029787">
    <property type="entry name" value="Nucleotide_cyclase"/>
</dbReference>
<dbReference type="NCBIfam" id="TIGR00254">
    <property type="entry name" value="GGDEF"/>
    <property type="match status" value="1"/>
</dbReference>
<evidence type="ECO:0000256" key="1">
    <source>
        <dbReference type="SAM" id="Phobius"/>
    </source>
</evidence>
<feature type="domain" description="GGDEF" evidence="2">
    <location>
        <begin position="236"/>
        <end position="365"/>
    </location>
</feature>
<dbReference type="GO" id="GO:0052621">
    <property type="term" value="F:diguanylate cyclase activity"/>
    <property type="evidence" value="ECO:0007669"/>
    <property type="project" value="TreeGrafter"/>
</dbReference>
<feature type="transmembrane region" description="Helical" evidence="1">
    <location>
        <begin position="66"/>
        <end position="87"/>
    </location>
</feature>
<dbReference type="SMART" id="SM00267">
    <property type="entry name" value="GGDEF"/>
    <property type="match status" value="1"/>
</dbReference>
<dbReference type="InterPro" id="IPR000160">
    <property type="entry name" value="GGDEF_dom"/>
</dbReference>
<protein>
    <submittedName>
        <fullName evidence="3">Diguanylate cyclase</fullName>
    </submittedName>
</protein>